<name>A0A1I2KGS9_9GAMM</name>
<feature type="compositionally biased region" description="Basic and acidic residues" evidence="1">
    <location>
        <begin position="67"/>
        <end position="80"/>
    </location>
</feature>
<reference evidence="3 4" key="1">
    <citation type="submission" date="2016-10" db="EMBL/GenBank/DDBJ databases">
        <authorList>
            <person name="de Groot N.N."/>
        </authorList>
    </citation>
    <scope>NUCLEOTIDE SEQUENCE [LARGE SCALE GENOMIC DNA]</scope>
    <source>
        <strain evidence="3 4">DSM 23609</strain>
    </source>
</reference>
<feature type="region of interest" description="Disordered" evidence="1">
    <location>
        <begin position="30"/>
        <end position="49"/>
    </location>
</feature>
<proteinExistence type="predicted"/>
<dbReference type="STRING" id="1076937.SAMN04488120_11923"/>
<feature type="region of interest" description="Disordered" evidence="1">
    <location>
        <begin position="56"/>
        <end position="90"/>
    </location>
</feature>
<keyword evidence="4" id="KW-1185">Reference proteome</keyword>
<feature type="chain" id="PRO_5011750291" evidence="2">
    <location>
        <begin position="32"/>
        <end position="90"/>
    </location>
</feature>
<feature type="signal peptide" evidence="2">
    <location>
        <begin position="1"/>
        <end position="31"/>
    </location>
</feature>
<evidence type="ECO:0000313" key="3">
    <source>
        <dbReference type="EMBL" id="SFF66164.1"/>
    </source>
</evidence>
<evidence type="ECO:0000313" key="4">
    <source>
        <dbReference type="Proteomes" id="UP000199771"/>
    </source>
</evidence>
<dbReference type="Proteomes" id="UP000199771">
    <property type="component" value="Unassembled WGS sequence"/>
</dbReference>
<protein>
    <submittedName>
        <fullName evidence="3">Uncharacterized protein</fullName>
    </submittedName>
</protein>
<evidence type="ECO:0000256" key="2">
    <source>
        <dbReference type="SAM" id="SignalP"/>
    </source>
</evidence>
<dbReference type="AlphaFoldDB" id="A0A1I2KGS9"/>
<gene>
    <name evidence="3" type="ORF">SAMN04488120_11923</name>
</gene>
<accession>A0A1I2KGS9</accession>
<keyword evidence="2" id="KW-0732">Signal</keyword>
<sequence length="90" mass="9389">MFIDRHERPAGILRLTAIAAVLASASLPAFAQNPPQTPSANPAASDQAIVDALFAEPAEPEPIPVDPLRKDAAEEGRDDVVGPAKRPQAA</sequence>
<dbReference type="EMBL" id="FOOC01000019">
    <property type="protein sequence ID" value="SFF66164.1"/>
    <property type="molecule type" value="Genomic_DNA"/>
</dbReference>
<evidence type="ECO:0000256" key="1">
    <source>
        <dbReference type="SAM" id="MobiDB-lite"/>
    </source>
</evidence>
<organism evidence="3 4">
    <name type="scientific">Fontimonas thermophila</name>
    <dbReference type="NCBI Taxonomy" id="1076937"/>
    <lineage>
        <taxon>Bacteria</taxon>
        <taxon>Pseudomonadati</taxon>
        <taxon>Pseudomonadota</taxon>
        <taxon>Gammaproteobacteria</taxon>
        <taxon>Nevskiales</taxon>
        <taxon>Nevskiaceae</taxon>
        <taxon>Fontimonas</taxon>
    </lineage>
</organism>